<gene>
    <name evidence="2" type="ORF">EPI10_028299</name>
</gene>
<sequence>MNKGWDNDLGQKSIGKHGVSFVKMDKATTGPTFQNTKCQVQSKIPVNFSNIDSIASFSVLGDIESWVKENMQYGNLDGVKVHFNPTFEGPEGVEVSMTDGVLDPEKHSAVIFKENLHSNQQGISVKRTIETLGVGISSPKDRKNGDRDSIGRSGYSGGKWLGWKDSIRVEVVCSHPQFILTHVYHVSSLIPVLISFVYGSPNLQQCKDLWKDLGLSISLGQIPWIVIGNFNAILSPTEKRGDLSNGRRCPHFDDFVDMAELKDLGFRGPPFTWHRGGLFDRRLFCLKAYGELTSKQFPQLDPVDIDFLGRPVMNDEIKDAFFDMTPLKTSGSDGFGQGSGHRTTVAAAGRRRRRRRTEMSDAWRWRATMVARVAVYRGQKTCGC</sequence>
<comment type="caution">
    <text evidence="2">The sequence shown here is derived from an EMBL/GenBank/DDBJ whole genome shotgun (WGS) entry which is preliminary data.</text>
</comment>
<evidence type="ECO:0000313" key="2">
    <source>
        <dbReference type="EMBL" id="KAA3461751.1"/>
    </source>
</evidence>
<dbReference type="InterPro" id="IPR036691">
    <property type="entry name" value="Endo/exonu/phosph_ase_sf"/>
</dbReference>
<reference evidence="2" key="1">
    <citation type="submission" date="2019-08" db="EMBL/GenBank/DDBJ databases">
        <authorList>
            <person name="Liu F."/>
        </authorList>
    </citation>
    <scope>NUCLEOTIDE SEQUENCE [LARGE SCALE GENOMIC DNA]</scope>
    <source>
        <strain evidence="2">PA1801</strain>
        <tissue evidence="2">Leaf</tissue>
    </source>
</reference>
<name>A0A5B6UUE0_9ROSI</name>
<dbReference type="SUPFAM" id="SSF56219">
    <property type="entry name" value="DNase I-like"/>
    <property type="match status" value="1"/>
</dbReference>
<keyword evidence="3" id="KW-1185">Reference proteome</keyword>
<accession>A0A5B6UUE0</accession>
<proteinExistence type="predicted"/>
<dbReference type="EMBL" id="SMMG02000009">
    <property type="protein sequence ID" value="KAA3461751.1"/>
    <property type="molecule type" value="Genomic_DNA"/>
</dbReference>
<protein>
    <submittedName>
        <fullName evidence="2">Calmodulin-binding transcription activator 3-like isoform X1</fullName>
    </submittedName>
</protein>
<dbReference type="Proteomes" id="UP000325315">
    <property type="component" value="Unassembled WGS sequence"/>
</dbReference>
<organism evidence="2 3">
    <name type="scientific">Gossypium australe</name>
    <dbReference type="NCBI Taxonomy" id="47621"/>
    <lineage>
        <taxon>Eukaryota</taxon>
        <taxon>Viridiplantae</taxon>
        <taxon>Streptophyta</taxon>
        <taxon>Embryophyta</taxon>
        <taxon>Tracheophyta</taxon>
        <taxon>Spermatophyta</taxon>
        <taxon>Magnoliopsida</taxon>
        <taxon>eudicotyledons</taxon>
        <taxon>Gunneridae</taxon>
        <taxon>Pentapetalae</taxon>
        <taxon>rosids</taxon>
        <taxon>malvids</taxon>
        <taxon>Malvales</taxon>
        <taxon>Malvaceae</taxon>
        <taxon>Malvoideae</taxon>
        <taxon>Gossypium</taxon>
    </lineage>
</organism>
<evidence type="ECO:0000256" key="1">
    <source>
        <dbReference type="SAM" id="MobiDB-lite"/>
    </source>
</evidence>
<dbReference type="OrthoDB" id="407555at2759"/>
<evidence type="ECO:0000313" key="3">
    <source>
        <dbReference type="Proteomes" id="UP000325315"/>
    </source>
</evidence>
<feature type="region of interest" description="Disordered" evidence="1">
    <location>
        <begin position="332"/>
        <end position="353"/>
    </location>
</feature>
<dbReference type="Gene3D" id="3.60.10.10">
    <property type="entry name" value="Endonuclease/exonuclease/phosphatase"/>
    <property type="match status" value="1"/>
</dbReference>
<dbReference type="AlphaFoldDB" id="A0A5B6UUE0"/>